<evidence type="ECO:0000313" key="3">
    <source>
        <dbReference type="EMBL" id="EFQ24173.1"/>
    </source>
</evidence>
<dbReference type="FunFam" id="3.40.50.880:FF:000003">
    <property type="entry name" value="Anthranilate synthase component II"/>
    <property type="match status" value="1"/>
</dbReference>
<dbReference type="PANTHER" id="PTHR43418:SF4">
    <property type="entry name" value="MULTIFUNCTIONAL TRYPTOPHAN BIOSYNTHESIS PROTEIN"/>
    <property type="match status" value="1"/>
</dbReference>
<keyword evidence="4" id="KW-1185">Reference proteome</keyword>
<dbReference type="RefSeq" id="WP_006301396.1">
    <property type="nucleotide sequence ID" value="NZ_CM001022.1"/>
</dbReference>
<dbReference type="AlphaFoldDB" id="E3CVI2"/>
<keyword evidence="1" id="KW-0315">Glutamine amidotransferase</keyword>
<dbReference type="PROSITE" id="PS51273">
    <property type="entry name" value="GATASE_TYPE_1"/>
    <property type="match status" value="1"/>
</dbReference>
<dbReference type="PANTHER" id="PTHR43418">
    <property type="entry name" value="MULTIFUNCTIONAL TRYPTOPHAN BIOSYNTHESIS PROTEIN-RELATED"/>
    <property type="match status" value="1"/>
</dbReference>
<dbReference type="eggNOG" id="COG0512">
    <property type="taxonomic scope" value="Bacteria"/>
</dbReference>
<feature type="domain" description="Glutamine amidotransferase" evidence="2">
    <location>
        <begin position="3"/>
        <end position="184"/>
    </location>
</feature>
<name>E3CVI2_9BACT</name>
<keyword evidence="3" id="KW-0456">Lyase</keyword>
<dbReference type="InterPro" id="IPR006221">
    <property type="entry name" value="TrpG/PapA_dom"/>
</dbReference>
<evidence type="ECO:0000259" key="2">
    <source>
        <dbReference type="Pfam" id="PF00117"/>
    </source>
</evidence>
<evidence type="ECO:0000313" key="4">
    <source>
        <dbReference type="Proteomes" id="UP000005096"/>
    </source>
</evidence>
<dbReference type="PaxDb" id="584708-Apau_1757"/>
<dbReference type="PRINTS" id="PR00099">
    <property type="entry name" value="CPSGATASE"/>
</dbReference>
<dbReference type="GO" id="GO:0005829">
    <property type="term" value="C:cytosol"/>
    <property type="evidence" value="ECO:0007669"/>
    <property type="project" value="TreeGrafter"/>
</dbReference>
<dbReference type="GO" id="GO:0000162">
    <property type="term" value="P:L-tryptophan biosynthetic process"/>
    <property type="evidence" value="ECO:0007669"/>
    <property type="project" value="TreeGrafter"/>
</dbReference>
<dbReference type="Proteomes" id="UP000005096">
    <property type="component" value="Chromosome"/>
</dbReference>
<dbReference type="PRINTS" id="PR00096">
    <property type="entry name" value="GATASE"/>
</dbReference>
<organism evidence="3 4">
    <name type="scientific">Aminomonas paucivorans DSM 12260</name>
    <dbReference type="NCBI Taxonomy" id="584708"/>
    <lineage>
        <taxon>Bacteria</taxon>
        <taxon>Thermotogati</taxon>
        <taxon>Synergistota</taxon>
        <taxon>Synergistia</taxon>
        <taxon>Synergistales</taxon>
        <taxon>Synergistaceae</taxon>
        <taxon>Aminomonas</taxon>
    </lineage>
</organism>
<dbReference type="GO" id="GO:0004049">
    <property type="term" value="F:anthranilate synthase activity"/>
    <property type="evidence" value="ECO:0007669"/>
    <property type="project" value="UniProtKB-EC"/>
</dbReference>
<gene>
    <name evidence="3" type="ORF">Apau_1757</name>
</gene>
<accession>E3CVI2</accession>
<dbReference type="InterPro" id="IPR017926">
    <property type="entry name" value="GATASE"/>
</dbReference>
<reference evidence="3 4" key="1">
    <citation type="journal article" date="2010" name="Stand. Genomic Sci.">
        <title>Non-contiguous finished genome sequence of Aminomonas paucivorans type strain (GLU-3).</title>
        <authorList>
            <person name="Pitluck S."/>
            <person name="Yasawong M."/>
            <person name="Held B."/>
            <person name="Lapidus A."/>
            <person name="Nolan M."/>
            <person name="Copeland A."/>
            <person name="Lucas S."/>
            <person name="Del Rio T.G."/>
            <person name="Tice H."/>
            <person name="Cheng J.F."/>
            <person name="Chertkov O."/>
            <person name="Goodwin L."/>
            <person name="Tapia R."/>
            <person name="Han C."/>
            <person name="Liolios K."/>
            <person name="Ivanova N."/>
            <person name="Mavromatis K."/>
            <person name="Ovchinnikova G."/>
            <person name="Pati A."/>
            <person name="Chen A."/>
            <person name="Palaniappan K."/>
            <person name="Land M."/>
            <person name="Hauser L."/>
            <person name="Chang Y.J."/>
            <person name="Jeffries C.D."/>
            <person name="Pukall R."/>
            <person name="Spring S."/>
            <person name="Rohde M."/>
            <person name="Sikorski J."/>
            <person name="Goker M."/>
            <person name="Woyke T."/>
            <person name="Bristow J."/>
            <person name="Eisen J.A."/>
            <person name="Markowitz V."/>
            <person name="Hugenholtz P."/>
            <person name="Kyrpides N.C."/>
            <person name="Klenk H.P."/>
        </authorList>
    </citation>
    <scope>NUCLEOTIDE SEQUENCE [LARGE SCALE GENOMIC DNA]</scope>
    <source>
        <strain evidence="3 4">DSM 12260</strain>
    </source>
</reference>
<dbReference type="HOGENOM" id="CLU_014340_1_2_0"/>
<dbReference type="OrthoDB" id="9804328at2"/>
<dbReference type="Pfam" id="PF00117">
    <property type="entry name" value="GATase"/>
    <property type="match status" value="1"/>
</dbReference>
<protein>
    <submittedName>
        <fullName evidence="3">Anthranilate synthase, component II</fullName>
        <ecNumber evidence="3">4.1.3.27</ecNumber>
    </submittedName>
</protein>
<proteinExistence type="predicted"/>
<dbReference type="EC" id="4.1.3.27" evidence="3"/>
<dbReference type="STRING" id="584708.Apau_1757"/>
<dbReference type="CDD" id="cd01743">
    <property type="entry name" value="GATase1_Anthranilate_Synthase"/>
    <property type="match status" value="1"/>
</dbReference>
<evidence type="ECO:0000256" key="1">
    <source>
        <dbReference type="ARBA" id="ARBA00022962"/>
    </source>
</evidence>
<dbReference type="NCBIfam" id="TIGR00566">
    <property type="entry name" value="trpG_papA"/>
    <property type="match status" value="1"/>
</dbReference>
<dbReference type="PRINTS" id="PR00097">
    <property type="entry name" value="ANTSNTHASEII"/>
</dbReference>
<dbReference type="Gene3D" id="3.40.50.880">
    <property type="match status" value="1"/>
</dbReference>
<dbReference type="EMBL" id="CM001022">
    <property type="protein sequence ID" value="EFQ24173.1"/>
    <property type="molecule type" value="Genomic_DNA"/>
</dbReference>
<dbReference type="InterPro" id="IPR029062">
    <property type="entry name" value="Class_I_gatase-like"/>
</dbReference>
<dbReference type="SUPFAM" id="SSF52317">
    <property type="entry name" value="Class I glutamine amidotransferase-like"/>
    <property type="match status" value="1"/>
</dbReference>
<sequence>MILLVDHRDSFTHNLAQLLASLEEVRVLPADRATPDVLETLRPAGVVLSPGPGGPEEVPGTLGLVRAAAGQVPLLGVCLGHQAIAAAFGASVGRAPKPLHGKTSPVRHRGRGILEGLPDPFRAVRYHSLAVDPATLPEELEVTARADDGVVMGLQHRTWPVFGVQFHPESILAEGGRRLLENFCRCTGREGTGR</sequence>
<dbReference type="InterPro" id="IPR050472">
    <property type="entry name" value="Anth_synth/Amidotransfase"/>
</dbReference>